<dbReference type="SUPFAM" id="SSF54909">
    <property type="entry name" value="Dimeric alpha+beta barrel"/>
    <property type="match status" value="1"/>
</dbReference>
<reference evidence="2" key="1">
    <citation type="submission" date="2019-09" db="EMBL/GenBank/DDBJ databases">
        <title>Characterisation of the sponge microbiome using genome-centric metagenomics.</title>
        <authorList>
            <person name="Engelberts J.P."/>
            <person name="Robbins S.J."/>
            <person name="De Goeij J.M."/>
            <person name="Aranda M."/>
            <person name="Bell S.C."/>
            <person name="Webster N.S."/>
        </authorList>
    </citation>
    <scope>NUCLEOTIDE SEQUENCE</scope>
    <source>
        <strain evidence="2">SB0664_bin_27</strain>
    </source>
</reference>
<keyword evidence="2" id="KW-0560">Oxidoreductase</keyword>
<dbReference type="Pfam" id="PF03992">
    <property type="entry name" value="ABM"/>
    <property type="match status" value="1"/>
</dbReference>
<proteinExistence type="predicted"/>
<dbReference type="GO" id="GO:0004497">
    <property type="term" value="F:monooxygenase activity"/>
    <property type="evidence" value="ECO:0007669"/>
    <property type="project" value="UniProtKB-KW"/>
</dbReference>
<feature type="domain" description="ABM" evidence="1">
    <location>
        <begin position="2"/>
        <end position="91"/>
    </location>
</feature>
<dbReference type="PROSITE" id="PS51725">
    <property type="entry name" value="ABM"/>
    <property type="match status" value="1"/>
</dbReference>
<dbReference type="EMBL" id="VXRG01000008">
    <property type="protein sequence ID" value="MXY92013.1"/>
    <property type="molecule type" value="Genomic_DNA"/>
</dbReference>
<dbReference type="InterPro" id="IPR007138">
    <property type="entry name" value="ABM_dom"/>
</dbReference>
<name>A0A6B0YLT6_9CHLR</name>
<evidence type="ECO:0000313" key="2">
    <source>
        <dbReference type="EMBL" id="MXY92013.1"/>
    </source>
</evidence>
<dbReference type="PANTHER" id="PTHR33336:SF1">
    <property type="entry name" value="(4S)-4-HYDROXY-5-PHOSPHONOOXYPENTANE-2,3-DIONE ISOMERASE"/>
    <property type="match status" value="1"/>
</dbReference>
<dbReference type="AlphaFoldDB" id="A0A6B0YLT6"/>
<gene>
    <name evidence="2" type="ORF">F4Y42_01040</name>
</gene>
<dbReference type="InterPro" id="IPR011008">
    <property type="entry name" value="Dimeric_a/b-barrel"/>
</dbReference>
<comment type="caution">
    <text evidence="2">The sequence shown here is derived from an EMBL/GenBank/DDBJ whole genome shotgun (WGS) entry which is preliminary data.</text>
</comment>
<dbReference type="GO" id="GO:0005829">
    <property type="term" value="C:cytosol"/>
    <property type="evidence" value="ECO:0007669"/>
    <property type="project" value="TreeGrafter"/>
</dbReference>
<organism evidence="2">
    <name type="scientific">Caldilineaceae bacterium SB0664_bin_27</name>
    <dbReference type="NCBI Taxonomy" id="2605260"/>
    <lineage>
        <taxon>Bacteria</taxon>
        <taxon>Bacillati</taxon>
        <taxon>Chloroflexota</taxon>
        <taxon>Caldilineae</taxon>
        <taxon>Caldilineales</taxon>
        <taxon>Caldilineaceae</taxon>
    </lineage>
</organism>
<sequence length="106" mass="12576">MYVIIAPLKIKEEFTDRFIEEILLDAQGSVQHEPGCLRFDVIRDGDDPNKIWLYEVYEDEAAFQAHMQTPHFLRWRDTTEDWVDERPEGKAIGASVLWPPREDWDK</sequence>
<evidence type="ECO:0000259" key="1">
    <source>
        <dbReference type="PROSITE" id="PS51725"/>
    </source>
</evidence>
<dbReference type="Gene3D" id="3.30.70.100">
    <property type="match status" value="1"/>
</dbReference>
<keyword evidence="2" id="KW-0503">Monooxygenase</keyword>
<protein>
    <submittedName>
        <fullName evidence="2">Antibiotic biosynthesis monooxygenase</fullName>
    </submittedName>
</protein>
<dbReference type="PANTHER" id="PTHR33336">
    <property type="entry name" value="QUINOL MONOOXYGENASE YGIN-RELATED"/>
    <property type="match status" value="1"/>
</dbReference>
<accession>A0A6B0YLT6</accession>
<dbReference type="InterPro" id="IPR050744">
    <property type="entry name" value="AI-2_Isomerase_LsrG"/>
</dbReference>